<evidence type="ECO:0000313" key="2">
    <source>
        <dbReference type="EMBL" id="QHT26666.1"/>
    </source>
</evidence>
<evidence type="ECO:0000256" key="1">
    <source>
        <dbReference type="SAM" id="Phobius"/>
    </source>
</evidence>
<proteinExistence type="predicted"/>
<dbReference type="AlphaFoldDB" id="A0A6C0EBX7"/>
<organism evidence="2">
    <name type="scientific">viral metagenome</name>
    <dbReference type="NCBI Taxonomy" id="1070528"/>
    <lineage>
        <taxon>unclassified sequences</taxon>
        <taxon>metagenomes</taxon>
        <taxon>organismal metagenomes</taxon>
    </lineage>
</organism>
<feature type="transmembrane region" description="Helical" evidence="1">
    <location>
        <begin position="20"/>
        <end position="38"/>
    </location>
</feature>
<keyword evidence="1" id="KW-0472">Membrane</keyword>
<name>A0A6C0EBX7_9ZZZZ</name>
<dbReference type="EMBL" id="MN739800">
    <property type="protein sequence ID" value="QHT26666.1"/>
    <property type="molecule type" value="Genomic_DNA"/>
</dbReference>
<keyword evidence="1" id="KW-0812">Transmembrane</keyword>
<protein>
    <submittedName>
        <fullName evidence="2">Uncharacterized protein</fullName>
    </submittedName>
</protein>
<reference evidence="2" key="1">
    <citation type="journal article" date="2020" name="Nature">
        <title>Giant virus diversity and host interactions through global metagenomics.</title>
        <authorList>
            <person name="Schulz F."/>
            <person name="Roux S."/>
            <person name="Paez-Espino D."/>
            <person name="Jungbluth S."/>
            <person name="Walsh D.A."/>
            <person name="Denef V.J."/>
            <person name="McMahon K.D."/>
            <person name="Konstantinidis K.T."/>
            <person name="Eloe-Fadrosh E.A."/>
            <person name="Kyrpides N.C."/>
            <person name="Woyke T."/>
        </authorList>
    </citation>
    <scope>NUCLEOTIDE SEQUENCE</scope>
    <source>
        <strain evidence="2">GVMAG-M-3300023179-2</strain>
    </source>
</reference>
<sequence>MVSNFSQNVSEKLDFFLDNKIFSTVIAILLALYSAMIAPKLPHNITALVDNFYIKLAWIFLIAYIASHNPLLSILLAIGILLTIQTLVSFESTNSLVKSLNVGNNQSLHNDDVPLSPMRTKIVQDALNKINIHQEQAKLAECNNNNDLLNHCNNEINKQNIIIQSSINAKKALLAAKEAESIQDINRATQYINEANKNNIKIVSLLNAEDLKIRAMEAKNNDNMDKYNEYMDEAIKEENKINIIHKADELIHSANDALASNDNNKADYLIKEAVKLYESLNINTNGSQYPSGNELANVYSLVTDNTILDIKPVLDLPMKKEHSSEYNVLGYSGPDYPSY</sequence>
<accession>A0A6C0EBX7</accession>
<keyword evidence="1" id="KW-1133">Transmembrane helix</keyword>